<dbReference type="PROSITE" id="PS51686">
    <property type="entry name" value="SAM_MT_RSMB_NOP"/>
    <property type="match status" value="1"/>
</dbReference>
<keyword evidence="1" id="KW-0963">Cytoplasm</keyword>
<name>A0A4U3KTX7_9BACT</name>
<dbReference type="GO" id="GO:0003723">
    <property type="term" value="F:RNA binding"/>
    <property type="evidence" value="ECO:0007669"/>
    <property type="project" value="UniProtKB-UniRule"/>
</dbReference>
<evidence type="ECO:0000256" key="5">
    <source>
        <dbReference type="ARBA" id="ARBA00022884"/>
    </source>
</evidence>
<evidence type="ECO:0000256" key="2">
    <source>
        <dbReference type="ARBA" id="ARBA00022603"/>
    </source>
</evidence>
<dbReference type="PANTHER" id="PTHR22807">
    <property type="entry name" value="NOP2 YEAST -RELATED NOL1/NOP2/FMU SUN DOMAIN-CONTAINING"/>
    <property type="match status" value="1"/>
</dbReference>
<evidence type="ECO:0000256" key="6">
    <source>
        <dbReference type="PROSITE-ProRule" id="PRU01023"/>
    </source>
</evidence>
<evidence type="ECO:0000256" key="3">
    <source>
        <dbReference type="ARBA" id="ARBA00022679"/>
    </source>
</evidence>
<keyword evidence="4 6" id="KW-0949">S-adenosyl-L-methionine</keyword>
<dbReference type="Pfam" id="PF13636">
    <property type="entry name" value="Methyltranf_PUA"/>
    <property type="match status" value="1"/>
</dbReference>
<dbReference type="SUPFAM" id="SSF53335">
    <property type="entry name" value="S-adenosyl-L-methionine-dependent methyltransferases"/>
    <property type="match status" value="1"/>
</dbReference>
<dbReference type="Pfam" id="PF01189">
    <property type="entry name" value="Methyltr_RsmB-F"/>
    <property type="match status" value="1"/>
</dbReference>
<dbReference type="Gene3D" id="3.40.50.150">
    <property type="entry name" value="Vaccinia Virus protein VP39"/>
    <property type="match status" value="1"/>
</dbReference>
<keyword evidence="2 6" id="KW-0489">Methyltransferase</keyword>
<dbReference type="OrthoDB" id="9810297at2"/>
<dbReference type="InterPro" id="IPR031341">
    <property type="entry name" value="Methyltr_RsmF_N"/>
</dbReference>
<evidence type="ECO:0000256" key="4">
    <source>
        <dbReference type="ARBA" id="ARBA00022691"/>
    </source>
</evidence>
<dbReference type="PRINTS" id="PR02008">
    <property type="entry name" value="RCMTFAMILY"/>
</dbReference>
<feature type="binding site" evidence="6">
    <location>
        <position position="171"/>
    </location>
    <ligand>
        <name>S-adenosyl-L-methionine</name>
        <dbReference type="ChEBI" id="CHEBI:59789"/>
    </ligand>
</feature>
<keyword evidence="5 6" id="KW-0694">RNA-binding</keyword>
<dbReference type="GO" id="GO:0008173">
    <property type="term" value="F:RNA methyltransferase activity"/>
    <property type="evidence" value="ECO:0007669"/>
    <property type="project" value="InterPro"/>
</dbReference>
<feature type="domain" description="SAM-dependent MTase RsmB/NOP-type" evidence="7">
    <location>
        <begin position="20"/>
        <end position="307"/>
    </location>
</feature>
<dbReference type="Gene3D" id="3.30.70.1170">
    <property type="entry name" value="Sun protein, domain 3"/>
    <property type="match status" value="1"/>
</dbReference>
<protein>
    <submittedName>
        <fullName evidence="8">RNA methyltransferase</fullName>
    </submittedName>
</protein>
<feature type="binding site" evidence="6">
    <location>
        <position position="144"/>
    </location>
    <ligand>
        <name>S-adenosyl-L-methionine</name>
        <dbReference type="ChEBI" id="CHEBI:59789"/>
    </ligand>
</feature>
<dbReference type="PANTHER" id="PTHR22807:SF30">
    <property type="entry name" value="28S RRNA (CYTOSINE(4447)-C(5))-METHYLTRANSFERASE-RELATED"/>
    <property type="match status" value="1"/>
</dbReference>
<gene>
    <name evidence="8" type="ORF">FC093_18455</name>
</gene>
<dbReference type="InterPro" id="IPR029063">
    <property type="entry name" value="SAM-dependent_MTases_sf"/>
</dbReference>
<organism evidence="8 9">
    <name type="scientific">Ilyomonas limi</name>
    <dbReference type="NCBI Taxonomy" id="2575867"/>
    <lineage>
        <taxon>Bacteria</taxon>
        <taxon>Pseudomonadati</taxon>
        <taxon>Bacteroidota</taxon>
        <taxon>Chitinophagia</taxon>
        <taxon>Chitinophagales</taxon>
        <taxon>Chitinophagaceae</taxon>
        <taxon>Ilyomonas</taxon>
    </lineage>
</organism>
<dbReference type="GO" id="GO:0001510">
    <property type="term" value="P:RNA methylation"/>
    <property type="evidence" value="ECO:0007669"/>
    <property type="project" value="InterPro"/>
</dbReference>
<evidence type="ECO:0000259" key="7">
    <source>
        <dbReference type="PROSITE" id="PS51686"/>
    </source>
</evidence>
<proteinExistence type="inferred from homology"/>
<dbReference type="RefSeq" id="WP_137263293.1">
    <property type="nucleotide sequence ID" value="NZ_SZQL01000017.1"/>
</dbReference>
<dbReference type="EMBL" id="SZQL01000017">
    <property type="protein sequence ID" value="TKK65985.1"/>
    <property type="molecule type" value="Genomic_DNA"/>
</dbReference>
<evidence type="ECO:0000313" key="9">
    <source>
        <dbReference type="Proteomes" id="UP000305848"/>
    </source>
</evidence>
<feature type="active site" description="Nucleophile" evidence="6">
    <location>
        <position position="241"/>
    </location>
</feature>
<evidence type="ECO:0000313" key="8">
    <source>
        <dbReference type="EMBL" id="TKK65985.1"/>
    </source>
</evidence>
<accession>A0A4U3KTX7</accession>
<dbReference type="InterPro" id="IPR027391">
    <property type="entry name" value="Nol1_Nop2_Fmu_2"/>
</dbReference>
<dbReference type="AlphaFoldDB" id="A0A4U3KTX7"/>
<dbReference type="CDD" id="cd02440">
    <property type="entry name" value="AdoMet_MTases"/>
    <property type="match status" value="1"/>
</dbReference>
<comment type="similarity">
    <text evidence="6">Belongs to the class I-like SAM-binding methyltransferase superfamily. RsmB/NOP family.</text>
</comment>
<evidence type="ECO:0000256" key="1">
    <source>
        <dbReference type="ARBA" id="ARBA00022490"/>
    </source>
</evidence>
<dbReference type="Pfam" id="PF17125">
    <property type="entry name" value="Methyltr_RsmF_N"/>
    <property type="match status" value="1"/>
</dbReference>
<feature type="binding site" evidence="6">
    <location>
        <begin position="121"/>
        <end position="127"/>
    </location>
    <ligand>
        <name>S-adenosyl-L-methionine</name>
        <dbReference type="ChEBI" id="CHEBI:59789"/>
    </ligand>
</feature>
<keyword evidence="3 6" id="KW-0808">Transferase</keyword>
<reference evidence="8 9" key="1">
    <citation type="submission" date="2019-05" db="EMBL/GenBank/DDBJ databases">
        <title>Panacibacter sp. strain 17mud1-8 Genome sequencing and assembly.</title>
        <authorList>
            <person name="Chhetri G."/>
        </authorList>
    </citation>
    <scope>NUCLEOTIDE SEQUENCE [LARGE SCALE GENOMIC DNA]</scope>
    <source>
        <strain evidence="8 9">17mud1-8</strain>
    </source>
</reference>
<dbReference type="Proteomes" id="UP000305848">
    <property type="component" value="Unassembled WGS sequence"/>
</dbReference>
<dbReference type="InterPro" id="IPR049560">
    <property type="entry name" value="MeTrfase_RsmB-F_NOP2_cat"/>
</dbReference>
<dbReference type="Gene3D" id="2.30.130.60">
    <property type="match status" value="1"/>
</dbReference>
<feature type="binding site" evidence="6">
    <location>
        <position position="188"/>
    </location>
    <ligand>
        <name>S-adenosyl-L-methionine</name>
        <dbReference type="ChEBI" id="CHEBI:59789"/>
    </ligand>
</feature>
<sequence length="463" mass="52349">MPQVLPHSLIQSLQSVNGFDEAAFIQAHVSAEKVTSIRFNPAKYSRFSKQYSVNDLQLPIADAVPWCPYGQYLSERPSFTFDPLFHAGLYYVQEASSMFLWQVLQQTLGSQASSLKVLDLCAAPGGKSTLLASYFKDGLVVANEVIKSRANILVENITKWGYPNVVVTNNDPSHFQRLQNYFDVMVIDAPCSGSGLFRKDADAISEWSEEAVVLCSQRQQRIIADAYACLKQNGLLIYSTCSYSPQEDEAILDWMMDNFQLSPISLQLSEEWNIIETISPEHNARGYRFYPDKVKGEGFFIAAFIKLDGEHFFAPSNKLPALSKAEESLWLPWLYKAEQLYLFKQKETAIAIPEAWHQDVAFLQKQLYIKSAGTLLGNIKGKDIIPHPALALSTILSEQLTKTSFTKEQAIQYLQKKDIAIDTHTLTKGWQLAAYCGLPLGWMKVLPNRINNYYPAEWRILKN</sequence>
<dbReference type="InterPro" id="IPR001678">
    <property type="entry name" value="MeTrfase_RsmB-F_NOP2_dom"/>
</dbReference>
<keyword evidence="9" id="KW-1185">Reference proteome</keyword>
<comment type="caution">
    <text evidence="8">The sequence shown here is derived from an EMBL/GenBank/DDBJ whole genome shotgun (WGS) entry which is preliminary data.</text>
</comment>
<dbReference type="InterPro" id="IPR023267">
    <property type="entry name" value="RCMT"/>
</dbReference>